<feature type="transmembrane region" description="Helical" evidence="1">
    <location>
        <begin position="34"/>
        <end position="55"/>
    </location>
</feature>
<keyword evidence="1" id="KW-0472">Membrane</keyword>
<feature type="transmembrane region" description="Helical" evidence="1">
    <location>
        <begin position="91"/>
        <end position="113"/>
    </location>
</feature>
<dbReference type="EMBL" id="VUMN01000024">
    <property type="protein sequence ID" value="MSS59167.1"/>
    <property type="molecule type" value="Genomic_DNA"/>
</dbReference>
<comment type="caution">
    <text evidence="2">The sequence shown here is derived from an EMBL/GenBank/DDBJ whole genome shotgun (WGS) entry which is preliminary data.</text>
</comment>
<protein>
    <recommendedName>
        <fullName evidence="4">Transmembrane protein</fullName>
    </recommendedName>
</protein>
<feature type="transmembrane region" description="Helical" evidence="1">
    <location>
        <begin position="67"/>
        <end position="85"/>
    </location>
</feature>
<gene>
    <name evidence="2" type="ORF">FYJ51_09700</name>
</gene>
<organism evidence="2 3">
    <name type="scientific">Stecheria intestinalis</name>
    <dbReference type="NCBI Taxonomy" id="2606630"/>
    <lineage>
        <taxon>Bacteria</taxon>
        <taxon>Bacillati</taxon>
        <taxon>Bacillota</taxon>
        <taxon>Erysipelotrichia</taxon>
        <taxon>Erysipelotrichales</taxon>
        <taxon>Erysipelotrichaceae</taxon>
        <taxon>Stecheria</taxon>
    </lineage>
</organism>
<name>A0A7X2NTG0_9FIRM</name>
<accession>A0A7X2NTG0</accession>
<dbReference type="RefSeq" id="WP_154505323.1">
    <property type="nucleotide sequence ID" value="NZ_VUMN01000024.1"/>
</dbReference>
<dbReference type="Proteomes" id="UP000461880">
    <property type="component" value="Unassembled WGS sequence"/>
</dbReference>
<keyword evidence="1" id="KW-1133">Transmembrane helix</keyword>
<evidence type="ECO:0000256" key="1">
    <source>
        <dbReference type="SAM" id="Phobius"/>
    </source>
</evidence>
<evidence type="ECO:0000313" key="3">
    <source>
        <dbReference type="Proteomes" id="UP000461880"/>
    </source>
</evidence>
<evidence type="ECO:0000313" key="2">
    <source>
        <dbReference type="EMBL" id="MSS59167.1"/>
    </source>
</evidence>
<proteinExistence type="predicted"/>
<keyword evidence="3" id="KW-1185">Reference proteome</keyword>
<dbReference type="AlphaFoldDB" id="A0A7X2NTG0"/>
<evidence type="ECO:0008006" key="4">
    <source>
        <dbReference type="Google" id="ProtNLM"/>
    </source>
</evidence>
<reference evidence="2 3" key="1">
    <citation type="submission" date="2019-08" db="EMBL/GenBank/DDBJ databases">
        <title>In-depth cultivation of the pig gut microbiome towards novel bacterial diversity and tailored functional studies.</title>
        <authorList>
            <person name="Wylensek D."/>
            <person name="Hitch T.C.A."/>
            <person name="Clavel T."/>
        </authorList>
    </citation>
    <scope>NUCLEOTIDE SEQUENCE [LARGE SCALE GENOMIC DNA]</scope>
    <source>
        <strain evidence="2 3">Oil+RF-744-GAM-WT-6</strain>
    </source>
</reference>
<keyword evidence="1" id="KW-0812">Transmembrane</keyword>
<sequence>MDLKKTARWEAAIFFVMMLVSSWSETTVSSGAFYIFALIAAGISVLVYFAGMRFLPKLHEKGTSWKLVLAGGIAGALAGLFMAIASGSFSAAGALMLVMFLGGILFGFLYWIVNLQILKYLESSGTSWKE</sequence>